<feature type="zinc finger region" description="C3H1-type" evidence="4">
    <location>
        <begin position="48"/>
        <end position="75"/>
    </location>
</feature>
<keyword evidence="2 4" id="KW-0863">Zinc-finger</keyword>
<reference evidence="7 8" key="1">
    <citation type="submission" date="2020-08" db="EMBL/GenBank/DDBJ databases">
        <authorList>
            <person name="Newling K."/>
            <person name="Davey J."/>
            <person name="Forrester S."/>
        </authorList>
    </citation>
    <scope>NUCLEOTIDE SEQUENCE [LARGE SCALE GENOMIC DNA]</scope>
    <source>
        <strain evidence="8">Crithidia deanei Carvalho (ATCC PRA-265)</strain>
    </source>
</reference>
<evidence type="ECO:0000313" key="7">
    <source>
        <dbReference type="EMBL" id="CAD2214062.1"/>
    </source>
</evidence>
<accession>A0A7G2C7U8</accession>
<keyword evidence="8" id="KW-1185">Reference proteome</keyword>
<feature type="compositionally biased region" description="Low complexity" evidence="5">
    <location>
        <begin position="100"/>
        <end position="113"/>
    </location>
</feature>
<dbReference type="SUPFAM" id="SSF90229">
    <property type="entry name" value="CCCH zinc finger"/>
    <property type="match status" value="1"/>
</dbReference>
<dbReference type="InterPro" id="IPR036855">
    <property type="entry name" value="Znf_CCCH_sf"/>
</dbReference>
<feature type="region of interest" description="Disordered" evidence="5">
    <location>
        <begin position="1"/>
        <end position="35"/>
    </location>
</feature>
<evidence type="ECO:0000256" key="4">
    <source>
        <dbReference type="PROSITE-ProRule" id="PRU00723"/>
    </source>
</evidence>
<feature type="domain" description="C3H1-type" evidence="6">
    <location>
        <begin position="48"/>
        <end position="75"/>
    </location>
</feature>
<keyword evidence="1 4" id="KW-0479">Metal-binding</keyword>
<dbReference type="Pfam" id="PF00642">
    <property type="entry name" value="zf-CCCH"/>
    <property type="match status" value="1"/>
</dbReference>
<gene>
    <name evidence="7" type="ORF">ADEAN_000150600</name>
</gene>
<evidence type="ECO:0000256" key="2">
    <source>
        <dbReference type="ARBA" id="ARBA00022771"/>
    </source>
</evidence>
<dbReference type="EMBL" id="LR877146">
    <property type="protein sequence ID" value="CAD2214062.1"/>
    <property type="molecule type" value="Genomic_DNA"/>
</dbReference>
<proteinExistence type="predicted"/>
<dbReference type="SMART" id="SM00356">
    <property type="entry name" value="ZnF_C3H1"/>
    <property type="match status" value="1"/>
</dbReference>
<sequence>MSRGRGVGYPSNRGGFSRGTGFRGRGRGGFVKRKKPFVGGSLETQREWERQTACCFFQQGNCKFGDNCRFLHEEIQEGVRPCQFGDTCRVHGSQREENNNENGSQENEGNTSA</sequence>
<protein>
    <submittedName>
        <fullName evidence="7">Zinc finger C-x8-C-x5-C-x3-H type (And similar)/CCCH-type zinc finger containing protein, putative</fullName>
    </submittedName>
</protein>
<dbReference type="PROSITE" id="PS50103">
    <property type="entry name" value="ZF_C3H1"/>
    <property type="match status" value="1"/>
</dbReference>
<evidence type="ECO:0000256" key="5">
    <source>
        <dbReference type="SAM" id="MobiDB-lite"/>
    </source>
</evidence>
<name>A0A7G2C7U8_9TRYP</name>
<evidence type="ECO:0000259" key="6">
    <source>
        <dbReference type="PROSITE" id="PS50103"/>
    </source>
</evidence>
<feature type="region of interest" description="Disordered" evidence="5">
    <location>
        <begin position="93"/>
        <end position="113"/>
    </location>
</feature>
<evidence type="ECO:0000313" key="8">
    <source>
        <dbReference type="Proteomes" id="UP000515908"/>
    </source>
</evidence>
<dbReference type="Gene3D" id="4.10.1000.10">
    <property type="entry name" value="Zinc finger, CCCH-type"/>
    <property type="match status" value="1"/>
</dbReference>
<dbReference type="AlphaFoldDB" id="A0A7G2C7U8"/>
<organism evidence="7 8">
    <name type="scientific">Angomonas deanei</name>
    <dbReference type="NCBI Taxonomy" id="59799"/>
    <lineage>
        <taxon>Eukaryota</taxon>
        <taxon>Discoba</taxon>
        <taxon>Euglenozoa</taxon>
        <taxon>Kinetoplastea</taxon>
        <taxon>Metakinetoplastina</taxon>
        <taxon>Trypanosomatida</taxon>
        <taxon>Trypanosomatidae</taxon>
        <taxon>Strigomonadinae</taxon>
        <taxon>Angomonas</taxon>
    </lineage>
</organism>
<dbReference type="InterPro" id="IPR000571">
    <property type="entry name" value="Znf_CCCH"/>
</dbReference>
<dbReference type="VEuPathDB" id="TriTrypDB:ADEAN_000150600"/>
<evidence type="ECO:0000256" key="1">
    <source>
        <dbReference type="ARBA" id="ARBA00022723"/>
    </source>
</evidence>
<dbReference type="OrthoDB" id="411372at2759"/>
<dbReference type="Proteomes" id="UP000515908">
    <property type="component" value="Chromosome 02"/>
</dbReference>
<keyword evidence="3 4" id="KW-0862">Zinc</keyword>
<feature type="compositionally biased region" description="Basic residues" evidence="5">
    <location>
        <begin position="24"/>
        <end position="35"/>
    </location>
</feature>
<dbReference type="GO" id="GO:0008270">
    <property type="term" value="F:zinc ion binding"/>
    <property type="evidence" value="ECO:0007669"/>
    <property type="project" value="UniProtKB-KW"/>
</dbReference>
<evidence type="ECO:0000256" key="3">
    <source>
        <dbReference type="ARBA" id="ARBA00022833"/>
    </source>
</evidence>